<feature type="compositionally biased region" description="Low complexity" evidence="13">
    <location>
        <begin position="28"/>
        <end position="48"/>
    </location>
</feature>
<evidence type="ECO:0000256" key="4">
    <source>
        <dbReference type="ARBA" id="ARBA00022741"/>
    </source>
</evidence>
<dbReference type="NCBIfam" id="TIGR01727">
    <property type="entry name" value="oligo_HPY"/>
    <property type="match status" value="1"/>
</dbReference>
<keyword evidence="2" id="KW-0813">Transport</keyword>
<keyword evidence="4" id="KW-0547">Nucleotide-binding</keyword>
<proteinExistence type="predicted"/>
<dbReference type="AlphaFoldDB" id="A0A238VAY5"/>
<dbReference type="Proteomes" id="UP000198297">
    <property type="component" value="Unassembled WGS sequence"/>
</dbReference>
<dbReference type="GO" id="GO:0015833">
    <property type="term" value="P:peptide transport"/>
    <property type="evidence" value="ECO:0007669"/>
    <property type="project" value="InterPro"/>
</dbReference>
<dbReference type="EC" id="7.2.2.11" evidence="10"/>
<dbReference type="GeneID" id="301358661"/>
<dbReference type="PANTHER" id="PTHR43297:SF13">
    <property type="entry name" value="NICKEL ABC TRANSPORTER, ATP-BINDING PROTEIN"/>
    <property type="match status" value="1"/>
</dbReference>
<evidence type="ECO:0000256" key="8">
    <source>
        <dbReference type="ARBA" id="ARBA00023136"/>
    </source>
</evidence>
<accession>A0A238VAY5</accession>
<dbReference type="Pfam" id="PF00005">
    <property type="entry name" value="ABC_tran"/>
    <property type="match status" value="1"/>
</dbReference>
<dbReference type="InterPro" id="IPR003439">
    <property type="entry name" value="ABC_transporter-like_ATP-bd"/>
</dbReference>
<evidence type="ECO:0000256" key="11">
    <source>
        <dbReference type="ARBA" id="ARBA00044143"/>
    </source>
</evidence>
<comment type="subcellular location">
    <subcellularLocation>
        <location evidence="1">Cell membrane</location>
        <topology evidence="1">Peripheral membrane protein</topology>
    </subcellularLocation>
</comment>
<dbReference type="InterPro" id="IPR027417">
    <property type="entry name" value="P-loop_NTPase"/>
</dbReference>
<evidence type="ECO:0000259" key="14">
    <source>
        <dbReference type="PROSITE" id="PS50893"/>
    </source>
</evidence>
<keyword evidence="7" id="KW-0406">Ion transport</keyword>
<keyword evidence="3" id="KW-1003">Cell membrane</keyword>
<evidence type="ECO:0000256" key="13">
    <source>
        <dbReference type="SAM" id="MobiDB-lite"/>
    </source>
</evidence>
<keyword evidence="5 15" id="KW-0067">ATP-binding</keyword>
<feature type="region of interest" description="Disordered" evidence="13">
    <location>
        <begin position="426"/>
        <end position="452"/>
    </location>
</feature>
<keyword evidence="6" id="KW-1278">Translocase</keyword>
<gene>
    <name evidence="15" type="ORF">SAMN06266787_1011199</name>
</gene>
<dbReference type="InterPro" id="IPR013563">
    <property type="entry name" value="Oligopep_ABC_C"/>
</dbReference>
<dbReference type="Pfam" id="PF08352">
    <property type="entry name" value="oligo_HPY"/>
    <property type="match status" value="1"/>
</dbReference>
<feature type="compositionally biased region" description="Acidic residues" evidence="13">
    <location>
        <begin position="1"/>
        <end position="12"/>
    </location>
</feature>
<evidence type="ECO:0000256" key="10">
    <source>
        <dbReference type="ARBA" id="ARBA00039098"/>
    </source>
</evidence>
<keyword evidence="8" id="KW-0472">Membrane</keyword>
<dbReference type="PANTHER" id="PTHR43297">
    <property type="entry name" value="OLIGOPEPTIDE TRANSPORT ATP-BINDING PROTEIN APPD"/>
    <property type="match status" value="1"/>
</dbReference>
<evidence type="ECO:0000256" key="5">
    <source>
        <dbReference type="ARBA" id="ARBA00022840"/>
    </source>
</evidence>
<dbReference type="SMART" id="SM00382">
    <property type="entry name" value="AAA"/>
    <property type="match status" value="1"/>
</dbReference>
<evidence type="ECO:0000256" key="1">
    <source>
        <dbReference type="ARBA" id="ARBA00004202"/>
    </source>
</evidence>
<dbReference type="Gene3D" id="3.40.50.300">
    <property type="entry name" value="P-loop containing nucleotide triphosphate hydrolases"/>
    <property type="match status" value="1"/>
</dbReference>
<evidence type="ECO:0000256" key="7">
    <source>
        <dbReference type="ARBA" id="ARBA00023065"/>
    </source>
</evidence>
<dbReference type="PROSITE" id="PS50893">
    <property type="entry name" value="ABC_TRANSPORTER_2"/>
    <property type="match status" value="1"/>
</dbReference>
<evidence type="ECO:0000256" key="2">
    <source>
        <dbReference type="ARBA" id="ARBA00022448"/>
    </source>
</evidence>
<dbReference type="PROSITE" id="PS00211">
    <property type="entry name" value="ABC_TRANSPORTER_1"/>
    <property type="match status" value="1"/>
</dbReference>
<feature type="compositionally biased region" description="Acidic residues" evidence="13">
    <location>
        <begin position="436"/>
        <end position="452"/>
    </location>
</feature>
<feature type="region of interest" description="Disordered" evidence="13">
    <location>
        <begin position="1"/>
        <end position="50"/>
    </location>
</feature>
<protein>
    <recommendedName>
        <fullName evidence="11">Nickel import system ATP-binding protein NikD</fullName>
        <ecNumber evidence="10">7.2.2.11</ecNumber>
    </recommendedName>
</protein>
<dbReference type="GO" id="GO:0016887">
    <property type="term" value="F:ATP hydrolysis activity"/>
    <property type="evidence" value="ECO:0007669"/>
    <property type="project" value="InterPro"/>
</dbReference>
<feature type="domain" description="ABC transporter" evidence="14">
    <location>
        <begin position="51"/>
        <end position="350"/>
    </location>
</feature>
<evidence type="ECO:0000313" key="16">
    <source>
        <dbReference type="Proteomes" id="UP000198297"/>
    </source>
</evidence>
<name>A0A238VAY5_HALEZ</name>
<dbReference type="InterPro" id="IPR003593">
    <property type="entry name" value="AAA+_ATPase"/>
</dbReference>
<dbReference type="GO" id="GO:0015413">
    <property type="term" value="F:ABC-type nickel transporter activity"/>
    <property type="evidence" value="ECO:0007669"/>
    <property type="project" value="UniProtKB-EC"/>
</dbReference>
<sequence length="452" mass="47869">MRDAERPDDDPAGSEPTAATDGGASDPAATADAGRLGAATPSGAPAPGDVLSVRDLSTRFFTEEGQINAVESASFDLREDEILGVVGESGSGKSVTALSLVDLVETPGRITAGEVWYRDPDLAEEFRGTEGVGVDGDHVDLRTVPPSVRRSLRGPSFSVIFQDPMSSFNPSITVGEQIAEAVEVQRRARANPRSTRSRTQGYGLGKYLLDGIVPGRDYTSEESMDRAVELLGQVGIPDPEERVDEYPGQFSGGMLQRAMIAQALAGEPDVLIADEPTTALDVTIQAQILNLLKEIQADRGMSIVLITHDLGVIAEMCDRVCVMYAGEIVERGTLDSVFEDTVHPYTRGLLGSIPDVDDPRARLEPIAGNVPSLIDAEMGDRCYFADRCPKAMEACLDKPPEATVEAAADHGAKCVLADREYDPADALPDGYFDGGDAADPDDGVAADGGDGE</sequence>
<dbReference type="InterPro" id="IPR050388">
    <property type="entry name" value="ABC_Ni/Peptide_Import"/>
</dbReference>
<dbReference type="GO" id="GO:0005886">
    <property type="term" value="C:plasma membrane"/>
    <property type="evidence" value="ECO:0007669"/>
    <property type="project" value="UniProtKB-SubCell"/>
</dbReference>
<comment type="subunit">
    <text evidence="9">The complex is composed of two ATP-binding proteins (NikD and NikE), two transmembrane proteins (NikB and NikC) and a solute-binding protein (NikA).</text>
</comment>
<reference evidence="15 16" key="1">
    <citation type="submission" date="2017-06" db="EMBL/GenBank/DDBJ databases">
        <authorList>
            <person name="Kim H.J."/>
            <person name="Triplett B.A."/>
        </authorList>
    </citation>
    <scope>NUCLEOTIDE SEQUENCE [LARGE SCALE GENOMIC DNA]</scope>
    <source>
        <strain evidence="15 16">DSM 19316</strain>
    </source>
</reference>
<evidence type="ECO:0000313" key="15">
    <source>
        <dbReference type="EMBL" id="SNR31416.1"/>
    </source>
</evidence>
<evidence type="ECO:0000256" key="6">
    <source>
        <dbReference type="ARBA" id="ARBA00022967"/>
    </source>
</evidence>
<dbReference type="GO" id="GO:0005524">
    <property type="term" value="F:ATP binding"/>
    <property type="evidence" value="ECO:0007669"/>
    <property type="project" value="UniProtKB-KW"/>
</dbReference>
<comment type="catalytic activity">
    <reaction evidence="12">
        <text>Ni(2+)(out) + ATP + H2O = Ni(2+)(in) + ADP + phosphate + H(+)</text>
        <dbReference type="Rhea" id="RHEA:15557"/>
        <dbReference type="ChEBI" id="CHEBI:15377"/>
        <dbReference type="ChEBI" id="CHEBI:15378"/>
        <dbReference type="ChEBI" id="CHEBI:30616"/>
        <dbReference type="ChEBI" id="CHEBI:43474"/>
        <dbReference type="ChEBI" id="CHEBI:49786"/>
        <dbReference type="ChEBI" id="CHEBI:456216"/>
        <dbReference type="EC" id="7.2.2.11"/>
    </reaction>
    <physiologicalReaction direction="left-to-right" evidence="12">
        <dbReference type="Rhea" id="RHEA:15558"/>
    </physiologicalReaction>
</comment>
<dbReference type="CDD" id="cd03257">
    <property type="entry name" value="ABC_NikE_OppD_transporters"/>
    <property type="match status" value="1"/>
</dbReference>
<dbReference type="InterPro" id="IPR017871">
    <property type="entry name" value="ABC_transporter-like_CS"/>
</dbReference>
<dbReference type="SUPFAM" id="SSF52540">
    <property type="entry name" value="P-loop containing nucleoside triphosphate hydrolases"/>
    <property type="match status" value="1"/>
</dbReference>
<organism evidence="15 16">
    <name type="scientific">Halorubrum ezzemoulense</name>
    <name type="common">Halorubrum chaoviator</name>
    <dbReference type="NCBI Taxonomy" id="337243"/>
    <lineage>
        <taxon>Archaea</taxon>
        <taxon>Methanobacteriati</taxon>
        <taxon>Methanobacteriota</taxon>
        <taxon>Stenosarchaea group</taxon>
        <taxon>Halobacteria</taxon>
        <taxon>Halobacteriales</taxon>
        <taxon>Haloferacaceae</taxon>
        <taxon>Halorubrum</taxon>
    </lineage>
</organism>
<dbReference type="RefSeq" id="WP_241988219.1">
    <property type="nucleotide sequence ID" value="NZ_CP154831.1"/>
</dbReference>
<evidence type="ECO:0000256" key="3">
    <source>
        <dbReference type="ARBA" id="ARBA00022475"/>
    </source>
</evidence>
<evidence type="ECO:0000256" key="9">
    <source>
        <dbReference type="ARBA" id="ARBA00038669"/>
    </source>
</evidence>
<dbReference type="EMBL" id="FZNK01000001">
    <property type="protein sequence ID" value="SNR31416.1"/>
    <property type="molecule type" value="Genomic_DNA"/>
</dbReference>
<evidence type="ECO:0000256" key="12">
    <source>
        <dbReference type="ARBA" id="ARBA00048610"/>
    </source>
</evidence>